<keyword evidence="1" id="KW-0812">Transmembrane</keyword>
<keyword evidence="1" id="KW-0472">Membrane</keyword>
<dbReference type="Proteomes" id="UP000051936">
    <property type="component" value="Unassembled WGS sequence"/>
</dbReference>
<accession>A0A0R3DKA0</accession>
<dbReference type="RefSeq" id="WP_057749758.1">
    <property type="nucleotide sequence ID" value="NZ_LJYG01000085.1"/>
</dbReference>
<gene>
    <name evidence="2" type="ORF">AOQ71_20100</name>
</gene>
<dbReference type="AlphaFoldDB" id="A0A0R3DKA0"/>
<keyword evidence="3" id="KW-1185">Reference proteome</keyword>
<feature type="transmembrane region" description="Helical" evidence="1">
    <location>
        <begin position="115"/>
        <end position="136"/>
    </location>
</feature>
<feature type="transmembrane region" description="Helical" evidence="1">
    <location>
        <begin position="84"/>
        <end position="103"/>
    </location>
</feature>
<proteinExistence type="predicted"/>
<organism evidence="2 3">
    <name type="scientific">Bradyrhizobium manausense</name>
    <dbReference type="NCBI Taxonomy" id="989370"/>
    <lineage>
        <taxon>Bacteria</taxon>
        <taxon>Pseudomonadati</taxon>
        <taxon>Pseudomonadota</taxon>
        <taxon>Alphaproteobacteria</taxon>
        <taxon>Hyphomicrobiales</taxon>
        <taxon>Nitrobacteraceae</taxon>
        <taxon>Bradyrhizobium</taxon>
    </lineage>
</organism>
<dbReference type="EMBL" id="LJYG01000085">
    <property type="protein sequence ID" value="KRQ10265.1"/>
    <property type="molecule type" value="Genomic_DNA"/>
</dbReference>
<keyword evidence="1" id="KW-1133">Transmembrane helix</keyword>
<reference evidence="2 3" key="1">
    <citation type="submission" date="2015-09" db="EMBL/GenBank/DDBJ databases">
        <title>Draft Genome Sequence of Bradyrhizobium manausense Strain BR 3351T, a Novel Symbiotic Nitrogen-Fixing Alphaproteobacterium Isolated from Brazilian Amazon Rain Forest.</title>
        <authorList>
            <person name="De Araujo J.L."/>
            <person name="Zilli J.E."/>
        </authorList>
    </citation>
    <scope>NUCLEOTIDE SEQUENCE [LARGE SCALE GENOMIC DNA]</scope>
    <source>
        <strain evidence="2 3">BR3351</strain>
    </source>
</reference>
<feature type="transmembrane region" description="Helical" evidence="1">
    <location>
        <begin position="33"/>
        <end position="50"/>
    </location>
</feature>
<sequence length="410" mass="46140">MDWLALQVALVAVAWGFCYLHSHWLTQAVAKTLLPWLIGMSMVLAIFLGIKEWLPRSDWPSIFWLETEAINAEVFLEKLSPYPFIQSLGLLLILCFLNIRYPTWKPWSKRLKKSIAVSAKAISVLSVLTSFTFFAADNGSIIRKATAKEKYERLKEQANAHAGLMVGARLTQDTKAEAKNATAFLSAIGKQLSIDMRLPAFSGARGDVRERLRQLVQRDANELLQAMKETPAVKRIAYNKDQLADTISRRFTKEQIKEEKDAFKETLDHFVDKGADISVHPFTEALTSLGLPELPEAILHELYTSEVSHLAKKITDPLADSLFRPGSRQANGAPSELAEIANRSIFDVASLSKKLTDPMIEDRAPEFAARRKGEVRAAERFAEELDRMGDPYDEIKEIARKTAREVVVDR</sequence>
<evidence type="ECO:0000313" key="3">
    <source>
        <dbReference type="Proteomes" id="UP000051936"/>
    </source>
</evidence>
<name>A0A0R3DKA0_9BRAD</name>
<feature type="transmembrane region" description="Helical" evidence="1">
    <location>
        <begin position="6"/>
        <end position="26"/>
    </location>
</feature>
<evidence type="ECO:0000313" key="2">
    <source>
        <dbReference type="EMBL" id="KRQ10265.1"/>
    </source>
</evidence>
<evidence type="ECO:0000256" key="1">
    <source>
        <dbReference type="SAM" id="Phobius"/>
    </source>
</evidence>
<comment type="caution">
    <text evidence="2">The sequence shown here is derived from an EMBL/GenBank/DDBJ whole genome shotgun (WGS) entry which is preliminary data.</text>
</comment>
<protein>
    <submittedName>
        <fullName evidence="2">Uncharacterized protein</fullName>
    </submittedName>
</protein>